<dbReference type="NCBIfam" id="TIGR03696">
    <property type="entry name" value="Rhs_assc_core"/>
    <property type="match status" value="1"/>
</dbReference>
<gene>
    <name evidence="2" type="ORF">ESY86_09525</name>
</gene>
<evidence type="ECO:0000259" key="1">
    <source>
        <dbReference type="Pfam" id="PF14411"/>
    </source>
</evidence>
<feature type="domain" description="LHH" evidence="1">
    <location>
        <begin position="210"/>
        <end position="284"/>
    </location>
</feature>
<dbReference type="Gene3D" id="2.180.10.10">
    <property type="entry name" value="RHS repeat-associated core"/>
    <property type="match status" value="1"/>
</dbReference>
<dbReference type="InterPro" id="IPR022385">
    <property type="entry name" value="Rhs_assc_core"/>
</dbReference>
<dbReference type="OrthoDB" id="2972467at2"/>
<reference evidence="2 3" key="1">
    <citation type="submission" date="2019-08" db="EMBL/GenBank/DDBJ databases">
        <title>Genomes of Subsaximicrobium wynnwilliamsii strains.</title>
        <authorList>
            <person name="Bowman J.P."/>
        </authorList>
    </citation>
    <scope>NUCLEOTIDE SEQUENCE [LARGE SCALE GENOMIC DNA]</scope>
    <source>
        <strain evidence="2 3">2-80-2</strain>
    </source>
</reference>
<accession>A0A5C6ZHQ0</accession>
<dbReference type="AlphaFoldDB" id="A0A5C6ZHQ0"/>
<protein>
    <recommendedName>
        <fullName evidence="1">LHH domain-containing protein</fullName>
    </recommendedName>
</protein>
<dbReference type="InterPro" id="IPR026834">
    <property type="entry name" value="LHH"/>
</dbReference>
<dbReference type="Proteomes" id="UP000321578">
    <property type="component" value="Unassembled WGS sequence"/>
</dbReference>
<dbReference type="Pfam" id="PF14411">
    <property type="entry name" value="LHH"/>
    <property type="match status" value="1"/>
</dbReference>
<sequence>MVMPNRRIVNGERYRYGYQGEYAETDEETGKPAFQLRMYDPRINRWLTPDPKGQFHSPYLAMGNNWVSFVDPDGGECCGGSGTDDDPFILDEVVITASGNASGVSSDSWTRYIPVYGSGVDAYDSFSRGDYWTGAMHTALAISDVFLVKSLVVGAGKFVVRQTAKKITTEVAEQATRKFWTNSVKFKNTKVFQRDDIIDVALKDARGRSNLQRMKKGIAPITPDGKSVNLHHMLQSEKGAIAEVTAAFHKSNHKILHINPNTIGSGIDRIKFAAFRTSYWKQRALDFAK</sequence>
<comment type="caution">
    <text evidence="2">The sequence shown here is derived from an EMBL/GenBank/DDBJ whole genome shotgun (WGS) entry which is preliminary data.</text>
</comment>
<dbReference type="RefSeq" id="WP_147086350.1">
    <property type="nucleotide sequence ID" value="NZ_VORM01000008.1"/>
</dbReference>
<name>A0A5C6ZHQ0_9FLAO</name>
<keyword evidence="3" id="KW-1185">Reference proteome</keyword>
<dbReference type="EMBL" id="VORO01000008">
    <property type="protein sequence ID" value="TXD89271.1"/>
    <property type="molecule type" value="Genomic_DNA"/>
</dbReference>
<evidence type="ECO:0000313" key="2">
    <source>
        <dbReference type="EMBL" id="TXD89271.1"/>
    </source>
</evidence>
<organism evidence="2 3">
    <name type="scientific">Subsaximicrobium wynnwilliamsii</name>
    <dbReference type="NCBI Taxonomy" id="291179"/>
    <lineage>
        <taxon>Bacteria</taxon>
        <taxon>Pseudomonadati</taxon>
        <taxon>Bacteroidota</taxon>
        <taxon>Flavobacteriia</taxon>
        <taxon>Flavobacteriales</taxon>
        <taxon>Flavobacteriaceae</taxon>
        <taxon>Subsaximicrobium</taxon>
    </lineage>
</organism>
<proteinExistence type="predicted"/>
<evidence type="ECO:0000313" key="3">
    <source>
        <dbReference type="Proteomes" id="UP000321578"/>
    </source>
</evidence>